<dbReference type="AlphaFoldDB" id="A0A098VRM0"/>
<gene>
    <name evidence="2" type="ORF">DI09_29p240</name>
</gene>
<dbReference type="InterPro" id="IPR013885">
    <property type="entry name" value="DUF1764_euk"/>
</dbReference>
<sequence length="95" mass="10742">MKKPPKSIKPESLSDEQWLDQLMKSRKPKTPPTVKEPAQKEHKRSKVKSQASESWLDISTNPESSSKERRLTEDGYPIYQLSELISTAGGGIFDV</sequence>
<organism evidence="2 3">
    <name type="scientific">Mitosporidium daphniae</name>
    <dbReference type="NCBI Taxonomy" id="1485682"/>
    <lineage>
        <taxon>Eukaryota</taxon>
        <taxon>Fungi</taxon>
        <taxon>Fungi incertae sedis</taxon>
        <taxon>Microsporidia</taxon>
        <taxon>Mitosporidium</taxon>
    </lineage>
</organism>
<dbReference type="GeneID" id="25259420"/>
<evidence type="ECO:0000313" key="3">
    <source>
        <dbReference type="Proteomes" id="UP000029725"/>
    </source>
</evidence>
<dbReference type="VEuPathDB" id="MicrosporidiaDB:DI09_29p240"/>
<proteinExistence type="predicted"/>
<keyword evidence="3" id="KW-1185">Reference proteome</keyword>
<feature type="compositionally biased region" description="Polar residues" evidence="1">
    <location>
        <begin position="48"/>
        <end position="64"/>
    </location>
</feature>
<evidence type="ECO:0000313" key="2">
    <source>
        <dbReference type="EMBL" id="KGG51703.1"/>
    </source>
</evidence>
<comment type="caution">
    <text evidence="2">The sequence shown here is derived from an EMBL/GenBank/DDBJ whole genome shotgun (WGS) entry which is preliminary data.</text>
</comment>
<reference evidence="2 3" key="1">
    <citation type="submission" date="2014-04" db="EMBL/GenBank/DDBJ databases">
        <title>A new species of microsporidia sheds light on the evolution of extreme parasitism.</title>
        <authorList>
            <person name="Haag K.L."/>
            <person name="James T.Y."/>
            <person name="Larsson R."/>
            <person name="Schaer T.M."/>
            <person name="Refardt D."/>
            <person name="Pombert J.-F."/>
            <person name="Ebert D."/>
        </authorList>
    </citation>
    <scope>NUCLEOTIDE SEQUENCE [LARGE SCALE GENOMIC DNA]</scope>
    <source>
        <strain evidence="2 3">UGP3</strain>
        <tissue evidence="2">Spores</tissue>
    </source>
</reference>
<accession>A0A098VRM0</accession>
<protein>
    <submittedName>
        <fullName evidence="2">Uncharacterized protein</fullName>
    </submittedName>
</protein>
<dbReference type="EMBL" id="JMKJ01000221">
    <property type="protein sequence ID" value="KGG51703.1"/>
    <property type="molecule type" value="Genomic_DNA"/>
</dbReference>
<dbReference type="Pfam" id="PF08576">
    <property type="entry name" value="DUF1764"/>
    <property type="match status" value="1"/>
</dbReference>
<dbReference type="Proteomes" id="UP000029725">
    <property type="component" value="Unassembled WGS sequence"/>
</dbReference>
<dbReference type="HOGENOM" id="CLU_2373260_0_0_1"/>
<dbReference type="RefSeq" id="XP_013238130.1">
    <property type="nucleotide sequence ID" value="XM_013382676.1"/>
</dbReference>
<feature type="region of interest" description="Disordered" evidence="1">
    <location>
        <begin position="1"/>
        <end position="73"/>
    </location>
</feature>
<evidence type="ECO:0000256" key="1">
    <source>
        <dbReference type="SAM" id="MobiDB-lite"/>
    </source>
</evidence>
<name>A0A098VRM0_9MICR</name>